<protein>
    <recommendedName>
        <fullName evidence="5">Fucose-specific lectin</fullName>
    </recommendedName>
</protein>
<keyword evidence="2" id="KW-0472">Membrane</keyword>
<sequence>MVQQHVEGQDGMEAVSPMVNPRQSPPQRQVSAFSETLDNTPPMPVEYGQSSQGQHQDKKYQPDAYAYFSAPEAVEQQQQFPHYGVPPQGPGSPPPQYAVAQPYGAGEKGKHDAGATEAAVGTPPAQEKKIVGMRKRTFWIVLFVVIALVLLAVGLGAGLGIGLNKKKGDEVIADPFCKEKPDLCIGGALDSRYFSKKGAFNGSGIALAGESWNKNEFRLFTIYYQHWTGEIRYMQYTKDRKWVGGTSSETVAKNAKNGTAISAVAFTKNETAYTHIYYVSKDNQVNQRILSNDTNIWSNGPINDMKLDVLDNPAVGLQACYKGNFYGDSDYKKLPTANGETNEVPFEGTTGINLWYASDESTFQQYVWYSNDEDAWVKVSPWTNKNVHAGVGCYSWGGGTNTYTMMVNDNNATEIWWKDGNSTAISSDKHPVNAWTNSSAAIPKVDPTTSLGYTNYLYMQMDDQTIKGFNVQYDAENTYINDDQFTISPLGVDEHALSGTHLTATAVAVKDDKNSSITVWDSLYVFVQTVGDDITAYARPLKGGEWSKGLLELSDD</sequence>
<organism evidence="3 4">
    <name type="scientific">Paraconiothyrium brasiliense</name>
    <dbReference type="NCBI Taxonomy" id="300254"/>
    <lineage>
        <taxon>Eukaryota</taxon>
        <taxon>Fungi</taxon>
        <taxon>Dikarya</taxon>
        <taxon>Ascomycota</taxon>
        <taxon>Pezizomycotina</taxon>
        <taxon>Dothideomycetes</taxon>
        <taxon>Pleosporomycetidae</taxon>
        <taxon>Pleosporales</taxon>
        <taxon>Massarineae</taxon>
        <taxon>Didymosphaeriaceae</taxon>
        <taxon>Paraconiothyrium</taxon>
    </lineage>
</organism>
<evidence type="ECO:0000313" key="4">
    <source>
        <dbReference type="Proteomes" id="UP001521785"/>
    </source>
</evidence>
<evidence type="ECO:0000256" key="1">
    <source>
        <dbReference type="SAM" id="MobiDB-lite"/>
    </source>
</evidence>
<keyword evidence="2" id="KW-1133">Transmembrane helix</keyword>
<feature type="compositionally biased region" description="Polar residues" evidence="1">
    <location>
        <begin position="21"/>
        <end position="39"/>
    </location>
</feature>
<dbReference type="EMBL" id="JAKJXO020000002">
    <property type="protein sequence ID" value="KAL1610618.1"/>
    <property type="molecule type" value="Genomic_DNA"/>
</dbReference>
<gene>
    <name evidence="3" type="ORF">SLS60_002288</name>
</gene>
<evidence type="ECO:0000313" key="3">
    <source>
        <dbReference type="EMBL" id="KAL1610618.1"/>
    </source>
</evidence>
<name>A0ABR3S2D8_9PLEO</name>
<evidence type="ECO:0000256" key="2">
    <source>
        <dbReference type="SAM" id="Phobius"/>
    </source>
</evidence>
<feature type="transmembrane region" description="Helical" evidence="2">
    <location>
        <begin position="138"/>
        <end position="163"/>
    </location>
</feature>
<dbReference type="Gene3D" id="2.120.10.70">
    <property type="entry name" value="Fucose-specific lectin"/>
    <property type="match status" value="1"/>
</dbReference>
<reference evidence="3 4" key="1">
    <citation type="submission" date="2024-02" db="EMBL/GenBank/DDBJ databases">
        <title>De novo assembly and annotation of 12 fungi associated with fruit tree decline syndrome in Ontario, Canada.</title>
        <authorList>
            <person name="Sulman M."/>
            <person name="Ellouze W."/>
            <person name="Ilyukhin E."/>
        </authorList>
    </citation>
    <scope>NUCLEOTIDE SEQUENCE [LARGE SCALE GENOMIC DNA]</scope>
    <source>
        <strain evidence="3 4">M42-189</strain>
    </source>
</reference>
<feature type="region of interest" description="Disordered" evidence="1">
    <location>
        <begin position="81"/>
        <end position="121"/>
    </location>
</feature>
<dbReference type="Proteomes" id="UP001521785">
    <property type="component" value="Unassembled WGS sequence"/>
</dbReference>
<proteinExistence type="predicted"/>
<comment type="caution">
    <text evidence="3">The sequence shown here is derived from an EMBL/GenBank/DDBJ whole genome shotgun (WGS) entry which is preliminary data.</text>
</comment>
<accession>A0ABR3S2D8</accession>
<evidence type="ECO:0008006" key="5">
    <source>
        <dbReference type="Google" id="ProtNLM"/>
    </source>
</evidence>
<feature type="compositionally biased region" description="Pro residues" evidence="1">
    <location>
        <begin position="87"/>
        <end position="96"/>
    </location>
</feature>
<feature type="region of interest" description="Disordered" evidence="1">
    <location>
        <begin position="1"/>
        <end position="62"/>
    </location>
</feature>
<keyword evidence="4" id="KW-1185">Reference proteome</keyword>
<dbReference type="SUPFAM" id="SSF89372">
    <property type="entry name" value="Fucose-specific lectin"/>
    <property type="match status" value="1"/>
</dbReference>
<keyword evidence="2" id="KW-0812">Transmembrane</keyword>